<dbReference type="FunFam" id="3.30.420.40:FF:000023">
    <property type="entry name" value="Guanosine-5'-triphosphate,3'-diphosphate pyrophosphatase"/>
    <property type="match status" value="1"/>
</dbReference>
<proteinExistence type="predicted"/>
<evidence type="ECO:0000256" key="1">
    <source>
        <dbReference type="ARBA" id="ARBA00022801"/>
    </source>
</evidence>
<protein>
    <submittedName>
        <fullName evidence="4">Exopolyphosphatase</fullName>
    </submittedName>
</protein>
<dbReference type="PANTHER" id="PTHR30005:SF0">
    <property type="entry name" value="RETROGRADE REGULATION PROTEIN 2"/>
    <property type="match status" value="1"/>
</dbReference>
<dbReference type="FunFam" id="1.10.3210.10:FF:000025">
    <property type="entry name" value="Exopolyphosphatase"/>
    <property type="match status" value="1"/>
</dbReference>
<accession>A0A0B5BF16</accession>
<dbReference type="PIRSF" id="PIRSF001267">
    <property type="entry name" value="Pyrophosphatase_GppA_Ppx"/>
    <property type="match status" value="1"/>
</dbReference>
<feature type="domain" description="Ppx/GppA phosphatase C-terminal" evidence="3">
    <location>
        <begin position="324"/>
        <end position="466"/>
    </location>
</feature>
<dbReference type="PANTHER" id="PTHR30005">
    <property type="entry name" value="EXOPOLYPHOSPHATASE"/>
    <property type="match status" value="1"/>
</dbReference>
<dbReference type="CDD" id="cd24054">
    <property type="entry name" value="ASKHA_NBD_AaPPX-GppA_MtPPX2-like"/>
    <property type="match status" value="1"/>
</dbReference>
<dbReference type="InterPro" id="IPR003695">
    <property type="entry name" value="Ppx_GppA_N"/>
</dbReference>
<organism evidence="4 5">
    <name type="scientific">Geobacter pickeringii</name>
    <dbReference type="NCBI Taxonomy" id="345632"/>
    <lineage>
        <taxon>Bacteria</taxon>
        <taxon>Pseudomonadati</taxon>
        <taxon>Thermodesulfobacteriota</taxon>
        <taxon>Desulfuromonadia</taxon>
        <taxon>Geobacterales</taxon>
        <taxon>Geobacteraceae</taxon>
        <taxon>Geobacter</taxon>
    </lineage>
</organism>
<gene>
    <name evidence="4" type="ORF">GPICK_06865</name>
</gene>
<dbReference type="InterPro" id="IPR030673">
    <property type="entry name" value="PyroPPase_GppA_Ppx"/>
</dbReference>
<dbReference type="KEGG" id="gpi:GPICK_06865"/>
<evidence type="ECO:0000259" key="3">
    <source>
        <dbReference type="Pfam" id="PF21447"/>
    </source>
</evidence>
<evidence type="ECO:0000313" key="5">
    <source>
        <dbReference type="Proteomes" id="UP000057609"/>
    </source>
</evidence>
<dbReference type="Gene3D" id="3.30.420.150">
    <property type="entry name" value="Exopolyphosphatase. Domain 2"/>
    <property type="match status" value="1"/>
</dbReference>
<dbReference type="InterPro" id="IPR048950">
    <property type="entry name" value="Ppx_GppA_C"/>
</dbReference>
<dbReference type="SUPFAM" id="SSF53067">
    <property type="entry name" value="Actin-like ATPase domain"/>
    <property type="match status" value="2"/>
</dbReference>
<dbReference type="OrthoDB" id="9793035at2"/>
<dbReference type="STRING" id="345632.GPICK_06865"/>
<dbReference type="CDD" id="cd00077">
    <property type="entry name" value="HDc"/>
    <property type="match status" value="1"/>
</dbReference>
<feature type="domain" description="Ppx/GppA phosphatase N-terminal" evidence="2">
    <location>
        <begin position="21"/>
        <end position="309"/>
    </location>
</feature>
<dbReference type="Pfam" id="PF02541">
    <property type="entry name" value="Ppx-GppA"/>
    <property type="match status" value="1"/>
</dbReference>
<dbReference type="HOGENOM" id="CLU_025908_4_2_7"/>
<dbReference type="SUPFAM" id="SSF109604">
    <property type="entry name" value="HD-domain/PDEase-like"/>
    <property type="match status" value="1"/>
</dbReference>
<sequence length="521" mass="57699">MKQNRLAAIDIGTNSIRCIVVEVMKNGKFRVLDDEKATVRLGEGLSTSGRISPAAWERALAALVRMKKIVAGYGVQAIEAVATSAVREAANGAAFIEAIRSEVGIEVAVISGEEEAELASLSVRNHFDMEGVRYAMVDIGGGSLEVVTARGGLIEEIYSLDLGAVFLTEKYLAGDPVKASEIQKLRRYIRRRLKGIFADERPVVQSLVGSGGTITSLAAMVMALRNEEYGSIHRYEVLRSEVVHLLAMLARKSLKERREIPGLNPDRADIIIAGITVVDELMRMFDANLLRVNERGIREGLILKSLRKHELVAEESERHTWRDSVLDFARSCHVEEEHALHVAQLSLQIFDAVNPLYNLGEGARRMLEAAAILHDVGYFINYSSHHKHSYHLIRHADLFGFAPREREIIANIARYHRKALPKKKHDAYLRLVEADRLLVSRLGGILRLADGLDRRRSSVVQSVTCTPANGNFLVTLLSRDEISVELFGAKLKGDLFEDAFKRKLVFVAESPSVEEGPAAAG</sequence>
<dbReference type="Gene3D" id="3.30.420.40">
    <property type="match status" value="1"/>
</dbReference>
<dbReference type="InterPro" id="IPR003607">
    <property type="entry name" value="HD/PDEase_dom"/>
</dbReference>
<dbReference type="AlphaFoldDB" id="A0A0B5BF16"/>
<dbReference type="InterPro" id="IPR043129">
    <property type="entry name" value="ATPase_NBD"/>
</dbReference>
<evidence type="ECO:0000313" key="4">
    <source>
        <dbReference type="EMBL" id="AJE03125.1"/>
    </source>
</evidence>
<keyword evidence="5" id="KW-1185">Reference proteome</keyword>
<dbReference type="EMBL" id="CP009788">
    <property type="protein sequence ID" value="AJE03125.1"/>
    <property type="molecule type" value="Genomic_DNA"/>
</dbReference>
<reference evidence="4 5" key="1">
    <citation type="journal article" date="2015" name="Genome Announc.">
        <title>Complete Genome of Geobacter pickeringii G13T, a Metal-Reducing Isolate from Sedimentary Kaolin Deposits.</title>
        <authorList>
            <person name="Badalamenti J.P."/>
            <person name="Bond D.R."/>
        </authorList>
    </citation>
    <scope>NUCLEOTIDE SEQUENCE [LARGE SCALE GENOMIC DNA]</scope>
    <source>
        <strain evidence="4 5">G13</strain>
    </source>
</reference>
<dbReference type="GO" id="GO:0016462">
    <property type="term" value="F:pyrophosphatase activity"/>
    <property type="evidence" value="ECO:0007669"/>
    <property type="project" value="TreeGrafter"/>
</dbReference>
<keyword evidence="1" id="KW-0378">Hydrolase</keyword>
<dbReference type="Pfam" id="PF21447">
    <property type="entry name" value="Ppx-GppA_III"/>
    <property type="match status" value="1"/>
</dbReference>
<dbReference type="Proteomes" id="UP000057609">
    <property type="component" value="Chromosome"/>
</dbReference>
<name>A0A0B5BF16_9BACT</name>
<evidence type="ECO:0000259" key="2">
    <source>
        <dbReference type="Pfam" id="PF02541"/>
    </source>
</evidence>
<dbReference type="InterPro" id="IPR050273">
    <property type="entry name" value="GppA/Ppx_hydrolase"/>
</dbReference>
<dbReference type="RefSeq" id="WP_039741625.1">
    <property type="nucleotide sequence ID" value="NZ_CP009788.1"/>
</dbReference>
<dbReference type="Gene3D" id="1.10.3210.10">
    <property type="entry name" value="Hypothetical protein af1432"/>
    <property type="match status" value="1"/>
</dbReference>